<dbReference type="FunFam" id="3.50.50.60:FF:000185">
    <property type="entry name" value="Kynurenine 3-monooxygenase"/>
    <property type="match status" value="1"/>
</dbReference>
<comment type="cofactor">
    <cofactor evidence="1">
        <name>FAD</name>
        <dbReference type="ChEBI" id="CHEBI:57692"/>
    </cofactor>
</comment>
<proteinExistence type="predicted"/>
<keyword evidence="6" id="KW-0560">Oxidoreductase</keyword>
<keyword evidence="3" id="KW-0662">Pyridine nucleotide biosynthesis</keyword>
<dbReference type="GO" id="GO:0004502">
    <property type="term" value="F:kynurenine 3-monooxygenase activity"/>
    <property type="evidence" value="ECO:0007669"/>
    <property type="project" value="UniProtKB-EC"/>
</dbReference>
<gene>
    <name evidence="10" type="ORF">EDD30_6888</name>
</gene>
<evidence type="ECO:0000256" key="5">
    <source>
        <dbReference type="ARBA" id="ARBA00022857"/>
    </source>
</evidence>
<dbReference type="InterPro" id="IPR036188">
    <property type="entry name" value="FAD/NAD-bd_sf"/>
</dbReference>
<evidence type="ECO:0000256" key="4">
    <source>
        <dbReference type="ARBA" id="ARBA00022827"/>
    </source>
</evidence>
<dbReference type="SUPFAM" id="SSF51905">
    <property type="entry name" value="FAD/NAD(P)-binding domain"/>
    <property type="match status" value="1"/>
</dbReference>
<reference evidence="10 11" key="1">
    <citation type="submission" date="2018-11" db="EMBL/GenBank/DDBJ databases">
        <title>Sequencing the genomes of 1000 actinobacteria strains.</title>
        <authorList>
            <person name="Klenk H.-P."/>
        </authorList>
    </citation>
    <scope>NUCLEOTIDE SEQUENCE [LARGE SCALE GENOMIC DNA]</scope>
    <source>
        <strain evidence="10 11">DSM 43634</strain>
    </source>
</reference>
<dbReference type="GO" id="GO:0071949">
    <property type="term" value="F:FAD binding"/>
    <property type="evidence" value="ECO:0007669"/>
    <property type="project" value="InterPro"/>
</dbReference>
<dbReference type="PANTHER" id="PTHR46028:SF2">
    <property type="entry name" value="KYNURENINE 3-MONOOXYGENASE"/>
    <property type="match status" value="1"/>
</dbReference>
<evidence type="ECO:0000259" key="9">
    <source>
        <dbReference type="Pfam" id="PF01494"/>
    </source>
</evidence>
<dbReference type="Pfam" id="PF01494">
    <property type="entry name" value="FAD_binding_3"/>
    <property type="match status" value="1"/>
</dbReference>
<accession>A0A3N1GUP8</accession>
<evidence type="ECO:0000256" key="8">
    <source>
        <dbReference type="ARBA" id="ARBA00047818"/>
    </source>
</evidence>
<keyword evidence="4" id="KW-0274">FAD</keyword>
<feature type="domain" description="FAD-binding" evidence="9">
    <location>
        <begin position="8"/>
        <end position="335"/>
    </location>
</feature>
<dbReference type="AlphaFoldDB" id="A0A3N1GUP8"/>
<organism evidence="10 11">
    <name type="scientific">Couchioplanes caeruleus</name>
    <dbReference type="NCBI Taxonomy" id="56438"/>
    <lineage>
        <taxon>Bacteria</taxon>
        <taxon>Bacillati</taxon>
        <taxon>Actinomycetota</taxon>
        <taxon>Actinomycetes</taxon>
        <taxon>Micromonosporales</taxon>
        <taxon>Micromonosporaceae</taxon>
        <taxon>Couchioplanes</taxon>
    </lineage>
</organism>
<evidence type="ECO:0000256" key="1">
    <source>
        <dbReference type="ARBA" id="ARBA00001974"/>
    </source>
</evidence>
<evidence type="ECO:0000256" key="7">
    <source>
        <dbReference type="ARBA" id="ARBA00023033"/>
    </source>
</evidence>
<dbReference type="GO" id="GO:0070189">
    <property type="term" value="P:kynurenine metabolic process"/>
    <property type="evidence" value="ECO:0007669"/>
    <property type="project" value="TreeGrafter"/>
</dbReference>
<dbReference type="InterPro" id="IPR002938">
    <property type="entry name" value="FAD-bd"/>
</dbReference>
<dbReference type="GO" id="GO:0019363">
    <property type="term" value="P:pyridine nucleotide biosynthetic process"/>
    <property type="evidence" value="ECO:0007669"/>
    <property type="project" value="UniProtKB-KW"/>
</dbReference>
<dbReference type="PANTHER" id="PTHR46028">
    <property type="entry name" value="KYNURENINE 3-MONOOXYGENASE"/>
    <property type="match status" value="1"/>
</dbReference>
<dbReference type="Gene3D" id="3.50.50.60">
    <property type="entry name" value="FAD/NAD(P)-binding domain"/>
    <property type="match status" value="1"/>
</dbReference>
<protein>
    <submittedName>
        <fullName evidence="10">Kynurenine 3-monooxygenase</fullName>
    </submittedName>
</protein>
<evidence type="ECO:0000256" key="3">
    <source>
        <dbReference type="ARBA" id="ARBA00022642"/>
    </source>
</evidence>
<evidence type="ECO:0000256" key="2">
    <source>
        <dbReference type="ARBA" id="ARBA00022630"/>
    </source>
</evidence>
<evidence type="ECO:0000313" key="10">
    <source>
        <dbReference type="EMBL" id="ROP33846.1"/>
    </source>
</evidence>
<dbReference type="Proteomes" id="UP000271683">
    <property type="component" value="Unassembled WGS sequence"/>
</dbReference>
<keyword evidence="2" id="KW-0285">Flavoprotein</keyword>
<keyword evidence="5" id="KW-0521">NADP</keyword>
<dbReference type="RefSeq" id="WP_071803252.1">
    <property type="nucleotide sequence ID" value="NZ_RJKL01000001.1"/>
</dbReference>
<comment type="caution">
    <text evidence="10">The sequence shown here is derived from an EMBL/GenBank/DDBJ whole genome shotgun (WGS) entry which is preliminary data.</text>
</comment>
<keyword evidence="7 10" id="KW-0503">Monooxygenase</keyword>
<comment type="catalytic activity">
    <reaction evidence="8">
        <text>L-kynurenine + NADPH + O2 + H(+) = 3-hydroxy-L-kynurenine + NADP(+) + H2O</text>
        <dbReference type="Rhea" id="RHEA:20545"/>
        <dbReference type="ChEBI" id="CHEBI:15377"/>
        <dbReference type="ChEBI" id="CHEBI:15378"/>
        <dbReference type="ChEBI" id="CHEBI:15379"/>
        <dbReference type="ChEBI" id="CHEBI:57783"/>
        <dbReference type="ChEBI" id="CHEBI:57959"/>
        <dbReference type="ChEBI" id="CHEBI:58125"/>
        <dbReference type="ChEBI" id="CHEBI:58349"/>
        <dbReference type="EC" id="1.14.13.9"/>
    </reaction>
</comment>
<dbReference type="OrthoDB" id="3647401at2"/>
<evidence type="ECO:0000313" key="11">
    <source>
        <dbReference type="Proteomes" id="UP000271683"/>
    </source>
</evidence>
<dbReference type="PRINTS" id="PR00420">
    <property type="entry name" value="RNGMNOXGNASE"/>
</dbReference>
<name>A0A3N1GUP8_9ACTN</name>
<evidence type="ECO:0000256" key="6">
    <source>
        <dbReference type="ARBA" id="ARBA00023002"/>
    </source>
</evidence>
<dbReference type="EMBL" id="RJKL01000001">
    <property type="protein sequence ID" value="ROP33846.1"/>
    <property type="molecule type" value="Genomic_DNA"/>
</dbReference>
<sequence>MSATRPRAVIVGAGPVGCLLAVELLRRDFKVEVYEKCTADVVLRQGAGRSFNLTLTHRGFSVLHPRLRDRIYETGTILQQRIVHHRDGTLTHQPYGVSDDHHLLSVPRRELQRNLLAEARASGAEVFFGHACVGADAHRGEAMFVDSNGTVRRATGDILIGCDGANSALRYELSKSGARMQVHQHYISHGHLELTLTAEGSAELATDGMHLWPRTDHFLQAQPNRDGSATTTLFMPVENDRDHLRFRSLTNGRAVREHFAREYPDIAGSLPFAAEEVVRTRPALLKVVDCAPYNYGRAVLVGDSAHTIVPFFGQGINCSFEDADVLCELLDKYLGSGVDRHEAIRAAGAEFSERRVAAGQAISQLSMDNLHELSEHIGDKEFHRRKRLERRLHERHPAEFTQLYQLVAFTRTPYDEIVRRSRIDKLALDALCDVYDPDTEADMIIGSYPEVRRGLSGQDRRQPALALAATALARGEH</sequence>